<keyword evidence="2" id="KW-0597">Phosphoprotein</keyword>
<feature type="non-terminal residue" evidence="11">
    <location>
        <position position="324"/>
    </location>
</feature>
<evidence type="ECO:0000259" key="10">
    <source>
        <dbReference type="Pfam" id="PF12409"/>
    </source>
</evidence>
<evidence type="ECO:0000256" key="9">
    <source>
        <dbReference type="SAM" id="MobiDB-lite"/>
    </source>
</evidence>
<evidence type="ECO:0000256" key="3">
    <source>
        <dbReference type="ARBA" id="ARBA00022723"/>
    </source>
</evidence>
<dbReference type="GO" id="GO:0019829">
    <property type="term" value="F:ATPase-coupled monoatomic cation transmembrane transporter activity"/>
    <property type="evidence" value="ECO:0007669"/>
    <property type="project" value="UniProtKB-UniRule"/>
</dbReference>
<dbReference type="GO" id="GO:0140358">
    <property type="term" value="F:P-type transmembrane transporter activity"/>
    <property type="evidence" value="ECO:0007669"/>
    <property type="project" value="InterPro"/>
</dbReference>
<dbReference type="OrthoDB" id="2423488at2759"/>
<keyword evidence="4 8" id="KW-0547">Nucleotide-binding</keyword>
<dbReference type="InterPro" id="IPR006544">
    <property type="entry name" value="P-type_TPase_V"/>
</dbReference>
<dbReference type="PANTHER" id="PTHR45630:SF8">
    <property type="entry name" value="CATION-TRANSPORTING ATPASE"/>
    <property type="match status" value="1"/>
</dbReference>
<comment type="caution">
    <text evidence="8">Lacks conserved residue(s) required for the propagation of feature annotation.</text>
</comment>
<comment type="similarity">
    <text evidence="8">Belongs to the cation transport ATPase (P-type) (TC 3.A.3) family. Type V subfamily.</text>
</comment>
<accession>A0A9N9BRS1</accession>
<evidence type="ECO:0000256" key="1">
    <source>
        <dbReference type="ARBA" id="ARBA00004141"/>
    </source>
</evidence>
<evidence type="ECO:0000313" key="11">
    <source>
        <dbReference type="EMBL" id="CAG8575872.1"/>
    </source>
</evidence>
<name>A0A9N9BRS1_9GLOM</name>
<dbReference type="GO" id="GO:0046872">
    <property type="term" value="F:metal ion binding"/>
    <property type="evidence" value="ECO:0007669"/>
    <property type="project" value="UniProtKB-UniRule"/>
</dbReference>
<feature type="transmembrane region" description="Helical" evidence="8">
    <location>
        <begin position="101"/>
        <end position="120"/>
    </location>
</feature>
<feature type="compositionally biased region" description="Acidic residues" evidence="9">
    <location>
        <begin position="33"/>
        <end position="44"/>
    </location>
</feature>
<proteinExistence type="inferred from homology"/>
<protein>
    <recommendedName>
        <fullName evidence="8">Cation-transporting ATPase</fullName>
        <ecNumber evidence="8">7.2.2.-</ecNumber>
    </recommendedName>
</protein>
<evidence type="ECO:0000313" key="12">
    <source>
        <dbReference type="Proteomes" id="UP000789342"/>
    </source>
</evidence>
<evidence type="ECO:0000256" key="2">
    <source>
        <dbReference type="ARBA" id="ARBA00022553"/>
    </source>
</evidence>
<keyword evidence="8" id="KW-0812">Transmembrane</keyword>
<evidence type="ECO:0000256" key="8">
    <source>
        <dbReference type="RuleBase" id="RU362082"/>
    </source>
</evidence>
<dbReference type="EC" id="7.2.2.-" evidence="8"/>
<keyword evidence="8" id="KW-1133">Transmembrane helix</keyword>
<comment type="catalytic activity">
    <reaction evidence="8">
        <text>ATP + H2O = ADP + phosphate + H(+)</text>
        <dbReference type="Rhea" id="RHEA:13065"/>
        <dbReference type="ChEBI" id="CHEBI:15377"/>
        <dbReference type="ChEBI" id="CHEBI:15378"/>
        <dbReference type="ChEBI" id="CHEBI:30616"/>
        <dbReference type="ChEBI" id="CHEBI:43474"/>
        <dbReference type="ChEBI" id="CHEBI:456216"/>
    </reaction>
</comment>
<dbReference type="AlphaFoldDB" id="A0A9N9BRS1"/>
<gene>
    <name evidence="11" type="ORF">AMORRO_LOCUS6688</name>
</gene>
<keyword evidence="8" id="KW-0472">Membrane</keyword>
<dbReference type="Proteomes" id="UP000789342">
    <property type="component" value="Unassembled WGS sequence"/>
</dbReference>
<keyword evidence="7 8" id="KW-1278">Translocase</keyword>
<dbReference type="EMBL" id="CAJVPV010004565">
    <property type="protein sequence ID" value="CAG8575872.1"/>
    <property type="molecule type" value="Genomic_DNA"/>
</dbReference>
<evidence type="ECO:0000256" key="5">
    <source>
        <dbReference type="ARBA" id="ARBA00022840"/>
    </source>
</evidence>
<keyword evidence="12" id="KW-1185">Reference proteome</keyword>
<feature type="region of interest" description="Disordered" evidence="9">
    <location>
        <begin position="21"/>
        <end position="47"/>
    </location>
</feature>
<evidence type="ECO:0000256" key="6">
    <source>
        <dbReference type="ARBA" id="ARBA00022842"/>
    </source>
</evidence>
<dbReference type="GO" id="GO:0005524">
    <property type="term" value="F:ATP binding"/>
    <property type="evidence" value="ECO:0007669"/>
    <property type="project" value="UniProtKB-UniRule"/>
</dbReference>
<keyword evidence="3 8" id="KW-0479">Metal-binding</keyword>
<dbReference type="PANTHER" id="PTHR45630">
    <property type="entry name" value="CATION-TRANSPORTING ATPASE-RELATED"/>
    <property type="match status" value="1"/>
</dbReference>
<dbReference type="GO" id="GO:0006874">
    <property type="term" value="P:intracellular calcium ion homeostasis"/>
    <property type="evidence" value="ECO:0007669"/>
    <property type="project" value="TreeGrafter"/>
</dbReference>
<sequence length="324" mass="37832">MTSRNLGTLVYREIMNTSLDNDTELGVDRNPNSEEEENNDETEDRYDKSMMKKANTLSRKVNKRTVVDIFDNNPAAVSVQNIYLEEEDLNLFLTGYRFNRYGLYTFYILCVLTGGVVHLLSRWMPKLWIWFVGIACDMEKAEWVVVENQWGELSIENVLRKYYGGTVLSVFSFSQLDEDDAARLTSLSPDEILSQLQYFDYRYIRFIYNPLLGKFLQNSYWKDPTWTSVKSLKKGITREIYNEREMIFGKNLIDIEGKSTFKLLFEETMRRLREMSKFICNVRVFRGGLPRQISSEDLVPGDVFEISDPDLHIYPCDAVLLSGD</sequence>
<keyword evidence="5 8" id="KW-0067">ATP-binding</keyword>
<keyword evidence="6 8" id="KW-0460">Magnesium</keyword>
<evidence type="ECO:0000256" key="4">
    <source>
        <dbReference type="ARBA" id="ARBA00022741"/>
    </source>
</evidence>
<comment type="subcellular location">
    <subcellularLocation>
        <location evidence="1 8">Membrane</location>
        <topology evidence="1 8">Multi-pass membrane protein</topology>
    </subcellularLocation>
</comment>
<dbReference type="Gene3D" id="2.70.150.10">
    <property type="entry name" value="Calcium-transporting ATPase, cytoplasmic transduction domain A"/>
    <property type="match status" value="1"/>
</dbReference>
<dbReference type="InterPro" id="IPR047819">
    <property type="entry name" value="P5A-ATPase_N"/>
</dbReference>
<dbReference type="Pfam" id="PF12409">
    <property type="entry name" value="P5-ATPase"/>
    <property type="match status" value="1"/>
</dbReference>
<organism evidence="11 12">
    <name type="scientific">Acaulospora morrowiae</name>
    <dbReference type="NCBI Taxonomy" id="94023"/>
    <lineage>
        <taxon>Eukaryota</taxon>
        <taxon>Fungi</taxon>
        <taxon>Fungi incertae sedis</taxon>
        <taxon>Mucoromycota</taxon>
        <taxon>Glomeromycotina</taxon>
        <taxon>Glomeromycetes</taxon>
        <taxon>Diversisporales</taxon>
        <taxon>Acaulosporaceae</taxon>
        <taxon>Acaulospora</taxon>
    </lineage>
</organism>
<feature type="domain" description="P5B-type ATPase N-terminal" evidence="10">
    <location>
        <begin position="87"/>
        <end position="209"/>
    </location>
</feature>
<evidence type="ECO:0000256" key="7">
    <source>
        <dbReference type="ARBA" id="ARBA00022967"/>
    </source>
</evidence>
<dbReference type="GO" id="GO:0016020">
    <property type="term" value="C:membrane"/>
    <property type="evidence" value="ECO:0007669"/>
    <property type="project" value="UniProtKB-SubCell"/>
</dbReference>
<comment type="caution">
    <text evidence="11">The sequence shown here is derived from an EMBL/GenBank/DDBJ whole genome shotgun (WGS) entry which is preliminary data.</text>
</comment>
<reference evidence="11" key="1">
    <citation type="submission" date="2021-06" db="EMBL/GenBank/DDBJ databases">
        <authorList>
            <person name="Kallberg Y."/>
            <person name="Tangrot J."/>
            <person name="Rosling A."/>
        </authorList>
    </citation>
    <scope>NUCLEOTIDE SEQUENCE</scope>
    <source>
        <strain evidence="11">CL551</strain>
    </source>
</reference>